<feature type="compositionally biased region" description="Basic residues" evidence="1">
    <location>
        <begin position="345"/>
        <end position="359"/>
    </location>
</feature>
<evidence type="ECO:0000313" key="2">
    <source>
        <dbReference type="EMBL" id="CAH9075835.1"/>
    </source>
</evidence>
<organism evidence="2 3">
    <name type="scientific">Cuscuta europaea</name>
    <name type="common">European dodder</name>
    <dbReference type="NCBI Taxonomy" id="41803"/>
    <lineage>
        <taxon>Eukaryota</taxon>
        <taxon>Viridiplantae</taxon>
        <taxon>Streptophyta</taxon>
        <taxon>Embryophyta</taxon>
        <taxon>Tracheophyta</taxon>
        <taxon>Spermatophyta</taxon>
        <taxon>Magnoliopsida</taxon>
        <taxon>eudicotyledons</taxon>
        <taxon>Gunneridae</taxon>
        <taxon>Pentapetalae</taxon>
        <taxon>asterids</taxon>
        <taxon>lamiids</taxon>
        <taxon>Solanales</taxon>
        <taxon>Convolvulaceae</taxon>
        <taxon>Cuscuteae</taxon>
        <taxon>Cuscuta</taxon>
        <taxon>Cuscuta subgen. Cuscuta</taxon>
    </lineage>
</organism>
<dbReference type="OrthoDB" id="1838786at2759"/>
<evidence type="ECO:0000313" key="3">
    <source>
        <dbReference type="Proteomes" id="UP001152484"/>
    </source>
</evidence>
<gene>
    <name evidence="2" type="ORF">CEURO_LOCUS5602</name>
</gene>
<dbReference type="AlphaFoldDB" id="A0A9P1E397"/>
<reference evidence="2" key="1">
    <citation type="submission" date="2022-07" db="EMBL/GenBank/DDBJ databases">
        <authorList>
            <person name="Macas J."/>
            <person name="Novak P."/>
            <person name="Neumann P."/>
        </authorList>
    </citation>
    <scope>NUCLEOTIDE SEQUENCE</scope>
</reference>
<protein>
    <submittedName>
        <fullName evidence="2">Uncharacterized protein</fullName>
    </submittedName>
</protein>
<proteinExistence type="predicted"/>
<sequence>MNFININDLTKEEVKTIVANVVTGMKVDLSALPLLAENQKRMAKIIQRMNESQLSKIVAHPYEEFSTRDVAEFYLNATITKSGVHSKVQGKSISLNVDALNEFFGVQLDSQDPETPTLIDLESVEVSVEAFAQTYCRPEAANLDRLYMKKFLLKKDFEKLVVILHRSLWCKTGSTDEINKASCKAIFVAHHGMNINWGEVIFGSLTEFIKKKDQKTGLFSTKMGHGLLLSAILTAHGVQLRDPSPVDHSKTLFLIASPKLNIAISAELKREERLEKKREQQVVKPKPAAKKSIKKPSVTSEQPEQSQIARDVRKKKKKKNDRCTLSEVDAPEMSASELAPPKSVRNSHAKKQKLKRRRNQVVQSEDSDNSGLKPLKKKKKKTTTPARKSETQGEPALVAQPSPAPDLDFTADLSEPQHISDGQPETDYNTIL</sequence>
<accession>A0A9P1E397</accession>
<name>A0A9P1E397_CUSEU</name>
<feature type="compositionally biased region" description="Polar residues" evidence="1">
    <location>
        <begin position="299"/>
        <end position="308"/>
    </location>
</feature>
<keyword evidence="3" id="KW-1185">Reference proteome</keyword>
<dbReference type="EMBL" id="CAMAPE010000010">
    <property type="protein sequence ID" value="CAH9075835.1"/>
    <property type="molecule type" value="Genomic_DNA"/>
</dbReference>
<comment type="caution">
    <text evidence="2">The sequence shown here is derived from an EMBL/GenBank/DDBJ whole genome shotgun (WGS) entry which is preliminary data.</text>
</comment>
<feature type="region of interest" description="Disordered" evidence="1">
    <location>
        <begin position="273"/>
        <end position="432"/>
    </location>
</feature>
<evidence type="ECO:0000256" key="1">
    <source>
        <dbReference type="SAM" id="MobiDB-lite"/>
    </source>
</evidence>
<dbReference type="Proteomes" id="UP001152484">
    <property type="component" value="Unassembled WGS sequence"/>
</dbReference>